<dbReference type="EMBL" id="MU004314">
    <property type="protein sequence ID" value="KAF2658569.1"/>
    <property type="molecule type" value="Genomic_DNA"/>
</dbReference>
<dbReference type="AlphaFoldDB" id="A0A6A6TEZ9"/>
<proteinExistence type="predicted"/>
<organism evidence="2 3">
    <name type="scientific">Lophiostoma macrostomum CBS 122681</name>
    <dbReference type="NCBI Taxonomy" id="1314788"/>
    <lineage>
        <taxon>Eukaryota</taxon>
        <taxon>Fungi</taxon>
        <taxon>Dikarya</taxon>
        <taxon>Ascomycota</taxon>
        <taxon>Pezizomycotina</taxon>
        <taxon>Dothideomycetes</taxon>
        <taxon>Pleosporomycetidae</taxon>
        <taxon>Pleosporales</taxon>
        <taxon>Lophiostomataceae</taxon>
        <taxon>Lophiostoma</taxon>
    </lineage>
</organism>
<name>A0A6A6TEZ9_9PLEO</name>
<protein>
    <submittedName>
        <fullName evidence="2">Uncharacterized protein</fullName>
    </submittedName>
</protein>
<evidence type="ECO:0000256" key="1">
    <source>
        <dbReference type="SAM" id="MobiDB-lite"/>
    </source>
</evidence>
<reference evidence="2" key="1">
    <citation type="journal article" date="2020" name="Stud. Mycol.">
        <title>101 Dothideomycetes genomes: a test case for predicting lifestyles and emergence of pathogens.</title>
        <authorList>
            <person name="Haridas S."/>
            <person name="Albert R."/>
            <person name="Binder M."/>
            <person name="Bloem J."/>
            <person name="Labutti K."/>
            <person name="Salamov A."/>
            <person name="Andreopoulos B."/>
            <person name="Baker S."/>
            <person name="Barry K."/>
            <person name="Bills G."/>
            <person name="Bluhm B."/>
            <person name="Cannon C."/>
            <person name="Castanera R."/>
            <person name="Culley D."/>
            <person name="Daum C."/>
            <person name="Ezra D."/>
            <person name="Gonzalez J."/>
            <person name="Henrissat B."/>
            <person name="Kuo A."/>
            <person name="Liang C."/>
            <person name="Lipzen A."/>
            <person name="Lutzoni F."/>
            <person name="Magnuson J."/>
            <person name="Mondo S."/>
            <person name="Nolan M."/>
            <person name="Ohm R."/>
            <person name="Pangilinan J."/>
            <person name="Park H.-J."/>
            <person name="Ramirez L."/>
            <person name="Alfaro M."/>
            <person name="Sun H."/>
            <person name="Tritt A."/>
            <person name="Yoshinaga Y."/>
            <person name="Zwiers L.-H."/>
            <person name="Turgeon B."/>
            <person name="Goodwin S."/>
            <person name="Spatafora J."/>
            <person name="Crous P."/>
            <person name="Grigoriev I."/>
        </authorList>
    </citation>
    <scope>NUCLEOTIDE SEQUENCE</scope>
    <source>
        <strain evidence="2">CBS 122681</strain>
    </source>
</reference>
<evidence type="ECO:0000313" key="2">
    <source>
        <dbReference type="EMBL" id="KAF2658569.1"/>
    </source>
</evidence>
<keyword evidence="3" id="KW-1185">Reference proteome</keyword>
<accession>A0A6A6TEZ9</accession>
<sequence length="158" mass="17116">MKLEGNKKVREADEDSDWIFSRHASSSIRRCGKPQASAHATQQATSRNGKLHAFDCYSSWNRDSGDQEKSCLENETRRAETNGGPAAGAGGGSATLVHVPERATIKLQPQDGGEGCRSQTSVNQGAGRGSVRSLAWGSRSQGRSPRESFSWIQRARAR</sequence>
<gene>
    <name evidence="2" type="ORF">K491DRAFT_756067</name>
</gene>
<feature type="compositionally biased region" description="Basic and acidic residues" evidence="1">
    <location>
        <begin position="63"/>
        <end position="80"/>
    </location>
</feature>
<feature type="region of interest" description="Disordered" evidence="1">
    <location>
        <begin position="58"/>
        <end position="158"/>
    </location>
</feature>
<evidence type="ECO:0000313" key="3">
    <source>
        <dbReference type="Proteomes" id="UP000799324"/>
    </source>
</evidence>
<feature type="region of interest" description="Disordered" evidence="1">
    <location>
        <begin position="29"/>
        <end position="48"/>
    </location>
</feature>
<feature type="compositionally biased region" description="Low complexity" evidence="1">
    <location>
        <begin position="35"/>
        <end position="46"/>
    </location>
</feature>
<dbReference type="Proteomes" id="UP000799324">
    <property type="component" value="Unassembled WGS sequence"/>
</dbReference>